<feature type="region of interest" description="Disordered" evidence="1">
    <location>
        <begin position="1"/>
        <end position="23"/>
    </location>
</feature>
<dbReference type="AlphaFoldDB" id="A0A829WUT6"/>
<gene>
    <name evidence="2" type="ORF">NBRC3293_1380</name>
</gene>
<dbReference type="EMBL" id="BARJ01000007">
    <property type="protein sequence ID" value="GEM16883.1"/>
    <property type="molecule type" value="Genomic_DNA"/>
</dbReference>
<sequence length="51" mass="5985">MRDVPGADHSKREEGGMQSEALHRVRIILEQGERSQRKTRAYRNTDTIFQE</sequence>
<feature type="compositionally biased region" description="Basic and acidic residues" evidence="1">
    <location>
        <begin position="1"/>
        <end position="15"/>
    </location>
</feature>
<evidence type="ECO:0000313" key="2">
    <source>
        <dbReference type="EMBL" id="GEM16883.1"/>
    </source>
</evidence>
<reference evidence="2 3" key="1">
    <citation type="submission" date="2013-04" db="EMBL/GenBank/DDBJ databases">
        <title>Gluconobacter oxydans NBRC 3293 whole genome sequence.</title>
        <authorList>
            <person name="Matsutani M."/>
            <person name="Yakushi T."/>
            <person name="Matsushita K."/>
        </authorList>
    </citation>
    <scope>NUCLEOTIDE SEQUENCE [LARGE SCALE GENOMIC DNA]</scope>
    <source>
        <strain evidence="2 3">NBRC 3293</strain>
    </source>
</reference>
<evidence type="ECO:0000313" key="3">
    <source>
        <dbReference type="Proteomes" id="UP000484858"/>
    </source>
</evidence>
<proteinExistence type="predicted"/>
<name>A0A829WUT6_GLUOY</name>
<organism evidence="2 3">
    <name type="scientific">Gluconobacter oxydans NBRC 3293</name>
    <dbReference type="NCBI Taxonomy" id="1315969"/>
    <lineage>
        <taxon>Bacteria</taxon>
        <taxon>Pseudomonadati</taxon>
        <taxon>Pseudomonadota</taxon>
        <taxon>Alphaproteobacteria</taxon>
        <taxon>Acetobacterales</taxon>
        <taxon>Acetobacteraceae</taxon>
        <taxon>Gluconobacter</taxon>
    </lineage>
</organism>
<comment type="caution">
    <text evidence="2">The sequence shown here is derived from an EMBL/GenBank/DDBJ whole genome shotgun (WGS) entry which is preliminary data.</text>
</comment>
<evidence type="ECO:0000256" key="1">
    <source>
        <dbReference type="SAM" id="MobiDB-lite"/>
    </source>
</evidence>
<protein>
    <submittedName>
        <fullName evidence="2">Uncharacterized protein</fullName>
    </submittedName>
</protein>
<dbReference type="Proteomes" id="UP000484858">
    <property type="component" value="Unassembled WGS sequence"/>
</dbReference>
<accession>A0A829WUT6</accession>